<keyword evidence="4" id="KW-0040">ANK repeat</keyword>
<feature type="compositionally biased region" description="Polar residues" evidence="5">
    <location>
        <begin position="10"/>
        <end position="21"/>
    </location>
</feature>
<dbReference type="InterPro" id="IPR021094">
    <property type="entry name" value="NPR1/NIM1-like_C"/>
</dbReference>
<dbReference type="GO" id="GO:0009862">
    <property type="term" value="P:systemic acquired resistance, salicylic acid mediated signaling pathway"/>
    <property type="evidence" value="ECO:0007669"/>
    <property type="project" value="InterPro"/>
</dbReference>
<dbReference type="PROSITE" id="PS50088">
    <property type="entry name" value="ANK_REPEAT"/>
    <property type="match status" value="1"/>
</dbReference>
<organism evidence="8 9">
    <name type="scientific">Zingiber officinale</name>
    <name type="common">Ginger</name>
    <name type="synonym">Amomum zingiber</name>
    <dbReference type="NCBI Taxonomy" id="94328"/>
    <lineage>
        <taxon>Eukaryota</taxon>
        <taxon>Viridiplantae</taxon>
        <taxon>Streptophyta</taxon>
        <taxon>Embryophyta</taxon>
        <taxon>Tracheophyta</taxon>
        <taxon>Spermatophyta</taxon>
        <taxon>Magnoliopsida</taxon>
        <taxon>Liliopsida</taxon>
        <taxon>Zingiberales</taxon>
        <taxon>Zingiberaceae</taxon>
        <taxon>Zingiber</taxon>
    </lineage>
</organism>
<evidence type="ECO:0000256" key="5">
    <source>
        <dbReference type="SAM" id="MobiDB-lite"/>
    </source>
</evidence>
<feature type="repeat" description="ANK" evidence="4">
    <location>
        <begin position="312"/>
        <end position="337"/>
    </location>
</feature>
<evidence type="ECO:0000256" key="3">
    <source>
        <dbReference type="ARBA" id="ARBA00044947"/>
    </source>
</evidence>
<evidence type="ECO:0000256" key="4">
    <source>
        <dbReference type="PROSITE-ProRule" id="PRU00023"/>
    </source>
</evidence>
<dbReference type="AlphaFoldDB" id="A0A8J5LMZ0"/>
<dbReference type="PROSITE" id="PS50297">
    <property type="entry name" value="ANK_REP_REGION"/>
    <property type="match status" value="1"/>
</dbReference>
<dbReference type="PANTHER" id="PTHR46475">
    <property type="entry name" value="REGULATORY PROTEIN NPR3"/>
    <property type="match status" value="1"/>
</dbReference>
<dbReference type="SUPFAM" id="SSF48403">
    <property type="entry name" value="Ankyrin repeat"/>
    <property type="match status" value="1"/>
</dbReference>
<feature type="domain" description="CRAL-TRIO" evidence="7">
    <location>
        <begin position="591"/>
        <end position="802"/>
    </location>
</feature>
<dbReference type="Gene3D" id="3.40.525.10">
    <property type="entry name" value="CRAL-TRIO lipid binding domain"/>
    <property type="match status" value="2"/>
</dbReference>
<dbReference type="InterPro" id="IPR036273">
    <property type="entry name" value="CRAL/TRIO_N_dom_sf"/>
</dbReference>
<dbReference type="PROSITE" id="PS50191">
    <property type="entry name" value="CRAL_TRIO"/>
    <property type="match status" value="1"/>
</dbReference>
<dbReference type="Gene3D" id="1.25.40.20">
    <property type="entry name" value="Ankyrin repeat-containing domain"/>
    <property type="match status" value="1"/>
</dbReference>
<dbReference type="Pfam" id="PF12796">
    <property type="entry name" value="Ank_2"/>
    <property type="match status" value="1"/>
</dbReference>
<dbReference type="SUPFAM" id="SSF54695">
    <property type="entry name" value="POZ domain"/>
    <property type="match status" value="1"/>
</dbReference>
<dbReference type="SMART" id="SM01100">
    <property type="entry name" value="CRAL_TRIO_N"/>
    <property type="match status" value="1"/>
</dbReference>
<protein>
    <submittedName>
        <fullName evidence="8">Uncharacterized protein</fullName>
    </submittedName>
</protein>
<dbReference type="InterPro" id="IPR011333">
    <property type="entry name" value="SKP1/BTB/POZ_sf"/>
</dbReference>
<dbReference type="CDD" id="cd00170">
    <property type="entry name" value="SEC14"/>
    <property type="match status" value="1"/>
</dbReference>
<dbReference type="Pfam" id="PF03765">
    <property type="entry name" value="CRAL_TRIO_N"/>
    <property type="match status" value="1"/>
</dbReference>
<accession>A0A8J5LMZ0</accession>
<dbReference type="InterPro" id="IPR044292">
    <property type="entry name" value="NPR"/>
</dbReference>
<evidence type="ECO:0000313" key="8">
    <source>
        <dbReference type="EMBL" id="KAG6526082.1"/>
    </source>
</evidence>
<name>A0A8J5LMZ0_ZINOF</name>
<dbReference type="GO" id="GO:0005737">
    <property type="term" value="C:cytoplasm"/>
    <property type="evidence" value="ECO:0007669"/>
    <property type="project" value="TreeGrafter"/>
</dbReference>
<reference evidence="8 9" key="1">
    <citation type="submission" date="2020-08" db="EMBL/GenBank/DDBJ databases">
        <title>Plant Genome Project.</title>
        <authorList>
            <person name="Zhang R.-G."/>
        </authorList>
    </citation>
    <scope>NUCLEOTIDE SEQUENCE [LARGE SCALE GENOMIC DNA]</scope>
    <source>
        <tissue evidence="8">Rhizome</tissue>
    </source>
</reference>
<dbReference type="Pfam" id="PF12313">
    <property type="entry name" value="NPR1_like_C"/>
    <property type="match status" value="1"/>
</dbReference>
<evidence type="ECO:0000256" key="2">
    <source>
        <dbReference type="ARBA" id="ARBA00022821"/>
    </source>
</evidence>
<dbReference type="SMART" id="SM00516">
    <property type="entry name" value="SEC14"/>
    <property type="match status" value="1"/>
</dbReference>
<feature type="domain" description="BTB" evidence="6">
    <location>
        <begin position="68"/>
        <end position="125"/>
    </location>
</feature>
<evidence type="ECO:0000256" key="1">
    <source>
        <dbReference type="ARBA" id="ARBA00004906"/>
    </source>
</evidence>
<dbReference type="InterPro" id="IPR000210">
    <property type="entry name" value="BTB/POZ_dom"/>
</dbReference>
<comment type="similarity">
    <text evidence="3">Belongs to the plant 'ANKYRIN-BTB/POZ' family. 'NPR1-like' subfamily.</text>
</comment>
<dbReference type="InterPro" id="IPR036865">
    <property type="entry name" value="CRAL-TRIO_dom_sf"/>
</dbReference>
<dbReference type="SUPFAM" id="SSF52087">
    <property type="entry name" value="CRAL/TRIO domain"/>
    <property type="match status" value="1"/>
</dbReference>
<dbReference type="CDD" id="cd18310">
    <property type="entry name" value="BTB_POZ_NPR_plant"/>
    <property type="match status" value="1"/>
</dbReference>
<dbReference type="PANTHER" id="PTHR46475:SF1">
    <property type="entry name" value="REGULATORY PROTEIN NPR2"/>
    <property type="match status" value="1"/>
</dbReference>
<comment type="caution">
    <text evidence="8">The sequence shown here is derived from an EMBL/GenBank/DDBJ whole genome shotgun (WGS) entry which is preliminary data.</text>
</comment>
<dbReference type="GO" id="GO:2000031">
    <property type="term" value="P:regulation of salicylic acid mediated signaling pathway"/>
    <property type="evidence" value="ECO:0007669"/>
    <property type="project" value="InterPro"/>
</dbReference>
<dbReference type="Pfam" id="PF00651">
    <property type="entry name" value="BTB"/>
    <property type="match status" value="1"/>
</dbReference>
<dbReference type="InterPro" id="IPR002110">
    <property type="entry name" value="Ankyrin_rpt"/>
</dbReference>
<dbReference type="Gene3D" id="3.30.710.10">
    <property type="entry name" value="Potassium Channel Kv1.1, Chain A"/>
    <property type="match status" value="1"/>
</dbReference>
<dbReference type="GO" id="GO:0005634">
    <property type="term" value="C:nucleus"/>
    <property type="evidence" value="ECO:0007669"/>
    <property type="project" value="TreeGrafter"/>
</dbReference>
<dbReference type="InterPro" id="IPR011074">
    <property type="entry name" value="CRAL/TRIO_N_dom"/>
</dbReference>
<keyword evidence="2" id="KW-0611">Plant defense</keyword>
<sequence length="855" mass="96416">MDDSHRFSDSEVTTGSPNHFSPQFPPAEAELGFPVAQAAAFSRLSEQLGCLLHAPELNFCSDARIGGVPVHRCVLSARSPFFREKFAAGATELEIVDLAEGFEVGPEALVAVLQYIYTGRLEELPIGVAECVDESCIRHEACWPALHFMLQVLHAASTFQIHELVSLFQRRLFDILNEVAKDDILPILVVANLNKNHCGQLLKKCIELVAVSDIESVTLEKKLSQELVKRILDVRAHLMLGGSNGLGLPAAKKIYGALDTDDIELVKRFIDGKPTILDDAKALHYAVAFCHTNVTKQLLDLHLADINGRDHRNRTVLHIAAMRKEPEIIMYLLDKGARPFDVTTDGRTALQIAKRLTRAVDYRSVGTAPTPRERLSIEVLEQAESRDSVTEVTSIPVEMTSDNPREKLFYLKSRVWLAECLFPAEAKTAMNNANVEGALKFHSSNSCAGSKRSACDVIKAPFKMTEEDFRLMNALATTVTLGMRFFPRCSKLINKFLDEGLSDRLTAELDTSEERKNRFNEIMEDFSLAFTEDKKELEYASPSASTSKSTRRGSKAAKRLVDLNLNQVTIMFRRKHNSQEQQGNQAVQEQKRLDLAQELPRDRFKEQVKDLRAVIGPLSGRSSLFCNNACLRRYLEARNWNVDKSKKMLEETLKWRATFKPEEIRWHQVATEGETGKAYRADFHDREGRTVIVMRPAKQQMIWLIDFTGWSLANSVPIKTTRETAHVLQSHYPERLAVAFLYDPPRIFESLWKIIKYFLDPKTFQKVKFVYPKNEESVTLMAKNFDLKMLPEEFGGKNIAQYVHEEFTKLTAEDDIKMAALWGLDEKSLLGHHPMHGNSASGVAPAPGHFTAQAS</sequence>
<dbReference type="GO" id="GO:0042742">
    <property type="term" value="P:defense response to bacterium"/>
    <property type="evidence" value="ECO:0007669"/>
    <property type="project" value="TreeGrafter"/>
</dbReference>
<dbReference type="Pfam" id="PF00650">
    <property type="entry name" value="CRAL_TRIO"/>
    <property type="match status" value="1"/>
</dbReference>
<dbReference type="EMBL" id="JACMSC010000004">
    <property type="protein sequence ID" value="KAG6526082.1"/>
    <property type="molecule type" value="Genomic_DNA"/>
</dbReference>
<evidence type="ECO:0000313" key="9">
    <source>
        <dbReference type="Proteomes" id="UP000734854"/>
    </source>
</evidence>
<dbReference type="GO" id="GO:2000022">
    <property type="term" value="P:regulation of jasmonic acid mediated signaling pathway"/>
    <property type="evidence" value="ECO:0007669"/>
    <property type="project" value="InterPro"/>
</dbReference>
<evidence type="ECO:0000259" key="6">
    <source>
        <dbReference type="PROSITE" id="PS50097"/>
    </source>
</evidence>
<comment type="pathway">
    <text evidence="1">Protein modification; protein ubiquitination.</text>
</comment>
<gene>
    <name evidence="8" type="ORF">ZIOFF_016059</name>
</gene>
<dbReference type="PROSITE" id="PS50097">
    <property type="entry name" value="BTB"/>
    <property type="match status" value="1"/>
</dbReference>
<evidence type="ECO:0000259" key="7">
    <source>
        <dbReference type="PROSITE" id="PS50191"/>
    </source>
</evidence>
<proteinExistence type="inferred from homology"/>
<dbReference type="GO" id="GO:0050832">
    <property type="term" value="P:defense response to fungus"/>
    <property type="evidence" value="ECO:0007669"/>
    <property type="project" value="TreeGrafter"/>
</dbReference>
<keyword evidence="9" id="KW-1185">Reference proteome</keyword>
<dbReference type="Proteomes" id="UP000734854">
    <property type="component" value="Unassembled WGS sequence"/>
</dbReference>
<dbReference type="SMART" id="SM00225">
    <property type="entry name" value="BTB"/>
    <property type="match status" value="1"/>
</dbReference>
<dbReference type="SUPFAM" id="SSF46938">
    <property type="entry name" value="CRAL/TRIO N-terminal domain"/>
    <property type="match status" value="1"/>
</dbReference>
<dbReference type="SMART" id="SM00248">
    <property type="entry name" value="ANK"/>
    <property type="match status" value="2"/>
</dbReference>
<dbReference type="InterPro" id="IPR036770">
    <property type="entry name" value="Ankyrin_rpt-contain_sf"/>
</dbReference>
<dbReference type="InterPro" id="IPR001251">
    <property type="entry name" value="CRAL-TRIO_dom"/>
</dbReference>
<feature type="region of interest" description="Disordered" evidence="5">
    <location>
        <begin position="1"/>
        <end position="23"/>
    </location>
</feature>